<protein>
    <submittedName>
        <fullName evidence="1">Uncharacterized protein</fullName>
    </submittedName>
</protein>
<dbReference type="Proteomes" id="UP000391834">
    <property type="component" value="Unassembled WGS sequence"/>
</dbReference>
<keyword evidence="2" id="KW-1185">Reference proteome</keyword>
<comment type="caution">
    <text evidence="1">The sequence shown here is derived from an EMBL/GenBank/DDBJ whole genome shotgun (WGS) entry which is preliminary data.</text>
</comment>
<accession>A0A5M4AYV9</accession>
<organism evidence="1 2">
    <name type="scientific">Prolixibacter bellariivorans</name>
    <dbReference type="NCBI Taxonomy" id="314319"/>
    <lineage>
        <taxon>Bacteria</taxon>
        <taxon>Pseudomonadati</taxon>
        <taxon>Bacteroidota</taxon>
        <taxon>Bacteroidia</taxon>
        <taxon>Marinilabiliales</taxon>
        <taxon>Prolixibacteraceae</taxon>
        <taxon>Prolixibacter</taxon>
    </lineage>
</organism>
<dbReference type="EMBL" id="BLAX01000001">
    <property type="protein sequence ID" value="GET32898.1"/>
    <property type="molecule type" value="Genomic_DNA"/>
</dbReference>
<proteinExistence type="predicted"/>
<evidence type="ECO:0000313" key="1">
    <source>
        <dbReference type="EMBL" id="GET32898.1"/>
    </source>
</evidence>
<sequence>MNAVDYRKPTIMASVRRLKKDIVELTAQLIGDCIDYVEYFDNADEEKAIAIISDAVKMHNDAIDRANHPDGKDNPKLVKAHYNKLQEDFVKGIDDAYAGLEKLVKE</sequence>
<gene>
    <name evidence="1" type="ORF">PbJCM13498_17610</name>
</gene>
<evidence type="ECO:0000313" key="2">
    <source>
        <dbReference type="Proteomes" id="UP000391834"/>
    </source>
</evidence>
<name>A0A5M4AYV9_9BACT</name>
<dbReference type="AlphaFoldDB" id="A0A5M4AYV9"/>
<reference evidence="1 2" key="1">
    <citation type="submission" date="2019-10" db="EMBL/GenBank/DDBJ databases">
        <title>Prolixibacter strains distinguished by the presence of nitrate reductase genes were adept at nitrate-dependent anaerobic corrosion of metallic iron and carbon steel.</title>
        <authorList>
            <person name="Iino T."/>
            <person name="Shono N."/>
            <person name="Ito K."/>
            <person name="Nakamura R."/>
            <person name="Sueoka K."/>
            <person name="Harayama S."/>
            <person name="Ohkuma M."/>
        </authorList>
    </citation>
    <scope>NUCLEOTIDE SEQUENCE [LARGE SCALE GENOMIC DNA]</scope>
    <source>
        <strain evidence="1 2">JCM 13498</strain>
    </source>
</reference>